<dbReference type="AlphaFoldDB" id="A0A225UYE6"/>
<reference evidence="2" key="1">
    <citation type="submission" date="2017-03" db="EMBL/GenBank/DDBJ databases">
        <title>Phytopthora megakarya and P. palmivora, two closely related causual agents of cacao black pod achieved similar genome size and gene model numbers by different mechanisms.</title>
        <authorList>
            <person name="Ali S."/>
            <person name="Shao J."/>
            <person name="Larry D.J."/>
            <person name="Kronmiller B."/>
            <person name="Shen D."/>
            <person name="Strem M.D."/>
            <person name="Melnick R.L."/>
            <person name="Guiltinan M.J."/>
            <person name="Tyler B.M."/>
            <person name="Meinhardt L.W."/>
            <person name="Bailey B.A."/>
        </authorList>
    </citation>
    <scope>NUCLEOTIDE SEQUENCE [LARGE SCALE GENOMIC DNA]</scope>
    <source>
        <strain evidence="2">zdho120</strain>
    </source>
</reference>
<organism evidence="1 2">
    <name type="scientific">Phytophthora megakarya</name>
    <dbReference type="NCBI Taxonomy" id="4795"/>
    <lineage>
        <taxon>Eukaryota</taxon>
        <taxon>Sar</taxon>
        <taxon>Stramenopiles</taxon>
        <taxon>Oomycota</taxon>
        <taxon>Peronosporomycetes</taxon>
        <taxon>Peronosporales</taxon>
        <taxon>Peronosporaceae</taxon>
        <taxon>Phytophthora</taxon>
    </lineage>
</organism>
<accession>A0A225UYE6</accession>
<name>A0A225UYE6_9STRA</name>
<dbReference type="EMBL" id="NBNE01009895">
    <property type="protein sequence ID" value="OWY97962.1"/>
    <property type="molecule type" value="Genomic_DNA"/>
</dbReference>
<keyword evidence="2" id="KW-1185">Reference proteome</keyword>
<evidence type="ECO:0000313" key="2">
    <source>
        <dbReference type="Proteomes" id="UP000198211"/>
    </source>
</evidence>
<comment type="caution">
    <text evidence="1">The sequence shown here is derived from an EMBL/GenBank/DDBJ whole genome shotgun (WGS) entry which is preliminary data.</text>
</comment>
<dbReference type="Proteomes" id="UP000198211">
    <property type="component" value="Unassembled WGS sequence"/>
</dbReference>
<gene>
    <name evidence="1" type="ORF">PHMEG_00031390</name>
</gene>
<sequence>MEVYDFEKLRGAVREICNNTVNPRTRATYLNLYTTLNKQPFVPDAFIQTIGRLENYTEQPCQGQDHPGSMHHLWTSLASMYQT</sequence>
<protein>
    <submittedName>
        <fullName evidence="1">Uncharacterized protein</fullName>
    </submittedName>
</protein>
<proteinExistence type="predicted"/>
<evidence type="ECO:0000313" key="1">
    <source>
        <dbReference type="EMBL" id="OWY97962.1"/>
    </source>
</evidence>